<dbReference type="InterPro" id="IPR005467">
    <property type="entry name" value="His_kinase_dom"/>
</dbReference>
<dbReference type="AlphaFoldDB" id="A0A077AXC4"/>
<dbReference type="GO" id="GO:0000155">
    <property type="term" value="F:phosphorelay sensor kinase activity"/>
    <property type="evidence" value="ECO:0007669"/>
    <property type="project" value="InterPro"/>
</dbReference>
<feature type="transmembrane region" description="Helical" evidence="4">
    <location>
        <begin position="130"/>
        <end position="153"/>
    </location>
</feature>
<evidence type="ECO:0000256" key="1">
    <source>
        <dbReference type="ARBA" id="ARBA00000085"/>
    </source>
</evidence>
<dbReference type="HOGENOM" id="CLU_053132_1_0_5"/>
<sequence length="443" mass="50902">MFYVVNIVFLNKALLVMREKFLSFLKNRLTATKEIDQNLTIFGIFLIIAYPGFYLINSLFVTPEGYENLSLRISIGLLGGILCLRRFWAEQFKKLVPIYMYLLLIYALPFFFFFMLFHNPTSNLWQLNTLVGLFLLFLFVSWVDAIILTLVGYAAAYYTSFLVFRDAQLPPDFFKLLIIYISPLVYISLFSNQKEYIQKEKQKSLRMQAGAIAHEMRTPLAAIRHMATGLKMHLPTLITAQQNLQEKDESIPYINDAILEPLKLIPTELERVSRSAFTVIDTLLLNLQDAPSKIVLEKCSILDCVETSLQAYSLTDEEKDLILLEIVENFELQTNPHLLKHVFFNLLKNSLHYVKAAGKGRIFIWTEKGEKFNRLHFKDTGKGIPPSILPYIFNQFYSRTDHGTGVGLAFCKMVLQKSGGDITCESVEGEFTHFTLSFPVVNE</sequence>
<dbReference type="InterPro" id="IPR036890">
    <property type="entry name" value="HATPase_C_sf"/>
</dbReference>
<dbReference type="EMBL" id="CP008941">
    <property type="protein sequence ID" value="AIK96278.1"/>
    <property type="molecule type" value="Genomic_DNA"/>
</dbReference>
<dbReference type="Proteomes" id="UP000028926">
    <property type="component" value="Chromosome"/>
</dbReference>
<dbReference type="SUPFAM" id="SSF47384">
    <property type="entry name" value="Homodimeric domain of signal transducing histidine kinase"/>
    <property type="match status" value="1"/>
</dbReference>
<dbReference type="KEGG" id="paca:ID47_05275"/>
<evidence type="ECO:0000313" key="6">
    <source>
        <dbReference type="EMBL" id="AIK96278.1"/>
    </source>
</evidence>
<accession>A0A077AXC4</accession>
<keyword evidence="3" id="KW-0597">Phosphoprotein</keyword>
<feature type="domain" description="Histidine kinase" evidence="5">
    <location>
        <begin position="211"/>
        <end position="442"/>
    </location>
</feature>
<dbReference type="InterPro" id="IPR004358">
    <property type="entry name" value="Sig_transdc_His_kin-like_C"/>
</dbReference>
<protein>
    <recommendedName>
        <fullName evidence="2">histidine kinase</fullName>
        <ecNumber evidence="2">2.7.13.3</ecNumber>
    </recommendedName>
</protein>
<name>A0A077AXC4_9PROT</name>
<dbReference type="eggNOG" id="COG2205">
    <property type="taxonomic scope" value="Bacteria"/>
</dbReference>
<evidence type="ECO:0000313" key="7">
    <source>
        <dbReference type="Proteomes" id="UP000028926"/>
    </source>
</evidence>
<dbReference type="CDD" id="cd00082">
    <property type="entry name" value="HisKA"/>
    <property type="match status" value="1"/>
</dbReference>
<dbReference type="STRING" id="91604.ID47_05275"/>
<dbReference type="EC" id="2.7.13.3" evidence="2"/>
<dbReference type="Gene3D" id="1.10.287.130">
    <property type="match status" value="1"/>
</dbReference>
<proteinExistence type="predicted"/>
<feature type="transmembrane region" description="Helical" evidence="4">
    <location>
        <begin position="100"/>
        <end position="118"/>
    </location>
</feature>
<dbReference type="InterPro" id="IPR003661">
    <property type="entry name" value="HisK_dim/P_dom"/>
</dbReference>
<evidence type="ECO:0000256" key="2">
    <source>
        <dbReference type="ARBA" id="ARBA00012438"/>
    </source>
</evidence>
<dbReference type="SUPFAM" id="SSF55874">
    <property type="entry name" value="ATPase domain of HSP90 chaperone/DNA topoisomerase II/histidine kinase"/>
    <property type="match status" value="1"/>
</dbReference>
<comment type="catalytic activity">
    <reaction evidence="1">
        <text>ATP + protein L-histidine = ADP + protein N-phospho-L-histidine.</text>
        <dbReference type="EC" id="2.7.13.3"/>
    </reaction>
</comment>
<dbReference type="PANTHER" id="PTHR43547">
    <property type="entry name" value="TWO-COMPONENT HISTIDINE KINASE"/>
    <property type="match status" value="1"/>
</dbReference>
<evidence type="ECO:0000256" key="4">
    <source>
        <dbReference type="SAM" id="Phobius"/>
    </source>
</evidence>
<reference evidence="6 7" key="1">
    <citation type="submission" date="2014-07" db="EMBL/GenBank/DDBJ databases">
        <title>Comparative genomic insights into amoeba endosymbionts belonging to the families of Holosporaceae and Candidatus Midichloriaceae within Rickettsiales.</title>
        <authorList>
            <person name="Wang Z."/>
            <person name="Wu M."/>
        </authorList>
    </citation>
    <scope>NUCLEOTIDE SEQUENCE [LARGE SCALE GENOMIC DNA]</scope>
    <source>
        <strain evidence="6">PRA3</strain>
    </source>
</reference>
<dbReference type="PROSITE" id="PS50109">
    <property type="entry name" value="HIS_KIN"/>
    <property type="match status" value="1"/>
</dbReference>
<keyword evidence="4" id="KW-1133">Transmembrane helix</keyword>
<gene>
    <name evidence="6" type="ORF">ID47_05275</name>
</gene>
<dbReference type="Gene3D" id="3.30.565.10">
    <property type="entry name" value="Histidine kinase-like ATPase, C-terminal domain"/>
    <property type="match status" value="1"/>
</dbReference>
<keyword evidence="4" id="KW-0472">Membrane</keyword>
<dbReference type="SMART" id="SM00387">
    <property type="entry name" value="HATPase_c"/>
    <property type="match status" value="1"/>
</dbReference>
<dbReference type="InterPro" id="IPR036097">
    <property type="entry name" value="HisK_dim/P_sf"/>
</dbReference>
<feature type="transmembrane region" description="Helical" evidence="4">
    <location>
        <begin position="69"/>
        <end position="88"/>
    </location>
</feature>
<dbReference type="PRINTS" id="PR00344">
    <property type="entry name" value="BCTRLSENSOR"/>
</dbReference>
<keyword evidence="7" id="KW-1185">Reference proteome</keyword>
<keyword evidence="4" id="KW-0812">Transmembrane</keyword>
<evidence type="ECO:0000256" key="3">
    <source>
        <dbReference type="ARBA" id="ARBA00022553"/>
    </source>
</evidence>
<dbReference type="Pfam" id="PF02518">
    <property type="entry name" value="HATPase_c"/>
    <property type="match status" value="1"/>
</dbReference>
<feature type="transmembrane region" description="Helical" evidence="4">
    <location>
        <begin position="173"/>
        <end position="191"/>
    </location>
</feature>
<feature type="transmembrane region" description="Helical" evidence="4">
    <location>
        <begin position="39"/>
        <end position="57"/>
    </location>
</feature>
<organism evidence="6 7">
    <name type="scientific">Candidatus Odyssella acanthamoebae</name>
    <dbReference type="NCBI Taxonomy" id="91604"/>
    <lineage>
        <taxon>Bacteria</taxon>
        <taxon>Pseudomonadati</taxon>
        <taxon>Pseudomonadota</taxon>
        <taxon>Alphaproteobacteria</taxon>
        <taxon>Holosporales</taxon>
        <taxon>Candidatus Paracaedibacteraceae</taxon>
        <taxon>Candidatus Odyssella</taxon>
    </lineage>
</organism>
<dbReference type="InterPro" id="IPR003594">
    <property type="entry name" value="HATPase_dom"/>
</dbReference>
<dbReference type="PANTHER" id="PTHR43547:SF2">
    <property type="entry name" value="HYBRID SIGNAL TRANSDUCTION HISTIDINE KINASE C"/>
    <property type="match status" value="1"/>
</dbReference>
<evidence type="ECO:0000259" key="5">
    <source>
        <dbReference type="PROSITE" id="PS50109"/>
    </source>
</evidence>